<sequence>MSQSLSKVYIHLIFSTKHIEPLITERVRTKLQAYIVGTLSELKSYTEAIYANPDHLHILCTLPRIISIASLVSNIKSSSSKWMKTNGTPNFFWQDGYGIFSVSSSKVPIVKKYIENQKAHHQESHFKDELREFFKQYHVEYDEDYVWD</sequence>
<proteinExistence type="predicted"/>
<feature type="domain" description="Transposase IS200-like" evidence="1">
    <location>
        <begin position="5"/>
        <end position="117"/>
    </location>
</feature>
<dbReference type="PANTHER" id="PTHR33360:SF2">
    <property type="entry name" value="TRANSPOSASE FOR INSERTION SEQUENCE ELEMENT IS200"/>
    <property type="match status" value="1"/>
</dbReference>
<organism evidence="2 3">
    <name type="scientific">Carboxylicivirga marina</name>
    <dbReference type="NCBI Taxonomy" id="2800988"/>
    <lineage>
        <taxon>Bacteria</taxon>
        <taxon>Pseudomonadati</taxon>
        <taxon>Bacteroidota</taxon>
        <taxon>Bacteroidia</taxon>
        <taxon>Marinilabiliales</taxon>
        <taxon>Marinilabiliaceae</taxon>
        <taxon>Carboxylicivirga</taxon>
    </lineage>
</organism>
<dbReference type="EMBL" id="JAENRR010000042">
    <property type="protein sequence ID" value="MBK3518791.1"/>
    <property type="molecule type" value="Genomic_DNA"/>
</dbReference>
<comment type="caution">
    <text evidence="2">The sequence shown here is derived from an EMBL/GenBank/DDBJ whole genome shotgun (WGS) entry which is preliminary data.</text>
</comment>
<dbReference type="RefSeq" id="WP_200466012.1">
    <property type="nucleotide sequence ID" value="NZ_JAENRR010000042.1"/>
</dbReference>
<dbReference type="SMART" id="SM01321">
    <property type="entry name" value="Y1_Tnp"/>
    <property type="match status" value="1"/>
</dbReference>
<dbReference type="InterPro" id="IPR036515">
    <property type="entry name" value="Transposase_17_sf"/>
</dbReference>
<reference evidence="2 3" key="1">
    <citation type="submission" date="2021-01" db="EMBL/GenBank/DDBJ databases">
        <title>Carboxyliciviraga sp.nov., isolated from coastal sediments.</title>
        <authorList>
            <person name="Lu D."/>
            <person name="Zhang T."/>
        </authorList>
    </citation>
    <scope>NUCLEOTIDE SEQUENCE [LARGE SCALE GENOMIC DNA]</scope>
    <source>
        <strain evidence="2 3">N1Y132</strain>
    </source>
</reference>
<accession>A0ABS1HMD9</accession>
<dbReference type="InterPro" id="IPR002686">
    <property type="entry name" value="Transposase_17"/>
</dbReference>
<keyword evidence="3" id="KW-1185">Reference proteome</keyword>
<dbReference type="Gene3D" id="3.30.70.1290">
    <property type="entry name" value="Transposase IS200-like"/>
    <property type="match status" value="1"/>
</dbReference>
<evidence type="ECO:0000313" key="3">
    <source>
        <dbReference type="Proteomes" id="UP000605676"/>
    </source>
</evidence>
<gene>
    <name evidence="2" type="primary">tnpA</name>
    <name evidence="2" type="ORF">JIV24_15695</name>
</gene>
<dbReference type="Pfam" id="PF01797">
    <property type="entry name" value="Y1_Tnp"/>
    <property type="match status" value="1"/>
</dbReference>
<dbReference type="PANTHER" id="PTHR33360">
    <property type="entry name" value="TRANSPOSASE FOR INSERTION SEQUENCE ELEMENT IS200"/>
    <property type="match status" value="1"/>
</dbReference>
<name>A0ABS1HMD9_9BACT</name>
<evidence type="ECO:0000313" key="2">
    <source>
        <dbReference type="EMBL" id="MBK3518791.1"/>
    </source>
</evidence>
<evidence type="ECO:0000259" key="1">
    <source>
        <dbReference type="SMART" id="SM01321"/>
    </source>
</evidence>
<dbReference type="Proteomes" id="UP000605676">
    <property type="component" value="Unassembled WGS sequence"/>
</dbReference>
<dbReference type="NCBIfam" id="NF033573">
    <property type="entry name" value="transpos_IS200"/>
    <property type="match status" value="1"/>
</dbReference>
<protein>
    <submittedName>
        <fullName evidence="2">IS200/IS605 family transposase</fullName>
    </submittedName>
</protein>
<dbReference type="SUPFAM" id="SSF143422">
    <property type="entry name" value="Transposase IS200-like"/>
    <property type="match status" value="1"/>
</dbReference>